<feature type="chain" id="PRO_5016309899" evidence="4">
    <location>
        <begin position="20"/>
        <end position="760"/>
    </location>
</feature>
<evidence type="ECO:0000256" key="3">
    <source>
        <dbReference type="SAM" id="MobiDB-lite"/>
    </source>
</evidence>
<dbReference type="Pfam" id="PF00089">
    <property type="entry name" value="Trypsin"/>
    <property type="match status" value="1"/>
</dbReference>
<name>A0A336LY13_CULSO</name>
<dbReference type="CDD" id="cd00190">
    <property type="entry name" value="Tryp_SPc"/>
    <property type="match status" value="1"/>
</dbReference>
<reference evidence="6" key="1">
    <citation type="submission" date="2018-07" db="EMBL/GenBank/DDBJ databases">
        <authorList>
            <person name="Quirk P.G."/>
            <person name="Krulwich T.A."/>
        </authorList>
    </citation>
    <scope>NUCLEOTIDE SEQUENCE</scope>
</reference>
<dbReference type="InterPro" id="IPR051333">
    <property type="entry name" value="CLIP_Serine_Protease"/>
</dbReference>
<dbReference type="InterPro" id="IPR018114">
    <property type="entry name" value="TRYPSIN_HIS"/>
</dbReference>
<feature type="signal peptide" evidence="4">
    <location>
        <begin position="1"/>
        <end position="19"/>
    </location>
</feature>
<dbReference type="PANTHER" id="PTHR24260">
    <property type="match status" value="1"/>
</dbReference>
<dbReference type="GO" id="GO:0006508">
    <property type="term" value="P:proteolysis"/>
    <property type="evidence" value="ECO:0007669"/>
    <property type="project" value="InterPro"/>
</dbReference>
<dbReference type="GO" id="GO:0004252">
    <property type="term" value="F:serine-type endopeptidase activity"/>
    <property type="evidence" value="ECO:0007669"/>
    <property type="project" value="InterPro"/>
</dbReference>
<keyword evidence="4" id="KW-0732">Signal</keyword>
<dbReference type="InterPro" id="IPR043504">
    <property type="entry name" value="Peptidase_S1_PA_chymotrypsin"/>
</dbReference>
<dbReference type="SMART" id="SM00020">
    <property type="entry name" value="Tryp_SPc"/>
    <property type="match status" value="1"/>
</dbReference>
<accession>A0A336LY13</accession>
<gene>
    <name evidence="6" type="primary">CSON004787</name>
</gene>
<evidence type="ECO:0000259" key="5">
    <source>
        <dbReference type="PROSITE" id="PS50240"/>
    </source>
</evidence>
<evidence type="ECO:0000256" key="2">
    <source>
        <dbReference type="ARBA" id="ARBA00024195"/>
    </source>
</evidence>
<dbReference type="PRINTS" id="PR00722">
    <property type="entry name" value="CHYMOTRYPSIN"/>
</dbReference>
<dbReference type="AlphaFoldDB" id="A0A336LY13"/>
<keyword evidence="1" id="KW-1015">Disulfide bond</keyword>
<dbReference type="InterPro" id="IPR001314">
    <property type="entry name" value="Peptidase_S1A"/>
</dbReference>
<dbReference type="Gene3D" id="2.40.10.10">
    <property type="entry name" value="Trypsin-like serine proteases"/>
    <property type="match status" value="1"/>
</dbReference>
<dbReference type="PROSITE" id="PS50240">
    <property type="entry name" value="TRYPSIN_DOM"/>
    <property type="match status" value="1"/>
</dbReference>
<dbReference type="FunFam" id="2.40.10.10:FF:000068">
    <property type="entry name" value="transmembrane protease serine 2"/>
    <property type="match status" value="1"/>
</dbReference>
<protein>
    <submittedName>
        <fullName evidence="6">CSON004787 protein</fullName>
    </submittedName>
</protein>
<evidence type="ECO:0000313" key="6">
    <source>
        <dbReference type="EMBL" id="SSX21563.1"/>
    </source>
</evidence>
<evidence type="ECO:0000256" key="1">
    <source>
        <dbReference type="ARBA" id="ARBA00023157"/>
    </source>
</evidence>
<feature type="region of interest" description="Disordered" evidence="3">
    <location>
        <begin position="452"/>
        <end position="480"/>
    </location>
</feature>
<evidence type="ECO:0000256" key="4">
    <source>
        <dbReference type="SAM" id="SignalP"/>
    </source>
</evidence>
<proteinExistence type="inferred from homology"/>
<organism evidence="6">
    <name type="scientific">Culicoides sonorensis</name>
    <name type="common">Biting midge</name>
    <dbReference type="NCBI Taxonomy" id="179676"/>
    <lineage>
        <taxon>Eukaryota</taxon>
        <taxon>Metazoa</taxon>
        <taxon>Ecdysozoa</taxon>
        <taxon>Arthropoda</taxon>
        <taxon>Hexapoda</taxon>
        <taxon>Insecta</taxon>
        <taxon>Pterygota</taxon>
        <taxon>Neoptera</taxon>
        <taxon>Endopterygota</taxon>
        <taxon>Diptera</taxon>
        <taxon>Nematocera</taxon>
        <taxon>Chironomoidea</taxon>
        <taxon>Ceratopogonidae</taxon>
        <taxon>Ceratopogoninae</taxon>
        <taxon>Culicoides</taxon>
        <taxon>Monoculicoides</taxon>
    </lineage>
</organism>
<comment type="similarity">
    <text evidence="2">Belongs to the peptidase S1 family. CLIP subfamily.</text>
</comment>
<dbReference type="PROSITE" id="PS00134">
    <property type="entry name" value="TRYPSIN_HIS"/>
    <property type="match status" value="1"/>
</dbReference>
<dbReference type="EMBL" id="UFQT01000197">
    <property type="protein sequence ID" value="SSX21563.1"/>
    <property type="molecule type" value="Genomic_DNA"/>
</dbReference>
<dbReference type="InterPro" id="IPR001254">
    <property type="entry name" value="Trypsin_dom"/>
</dbReference>
<feature type="compositionally biased region" description="Low complexity" evidence="3">
    <location>
        <begin position="453"/>
        <end position="477"/>
    </location>
</feature>
<sequence length="760" mass="84649">MIKHSLLLILFCLANVSNAQNWLNYFNQFNPSENIGNVQSVTRTTTTSTTTEPPITDSSETIYNYPCNGEIVQMTRPGGKLTPETNYWDGRVDLTDFVYLKSIKIVIMVDQAAKITIEPEVGYVSGPKTGKVFRVTYNGAPPDVNEINFHIKGLQGTLFPNLVSLHLNNREICSNPTSVIDNLTGTLSNLGNVGNQLTGGLGETLGSSLGLGGLFGSSGNNFNTNVRPTQTTTIRTTTTKRANIITASCGRRQITQSAYITNGWEVRPGDYPWHAALYHKGTSLIRRVAWFEIQPKRIVTKNFSIMFIKFIIILILCGFYANCSDSTDEDGEVKYDYFYPCGGQDFIEMTKPQGEVTHETNWWNCRVNLAEFTYLKAIKLVIRVDQLAKIYVDEQDGIVTGPKTGKVFRVTFYGTPAEVPEVRFKVEGTMGTFFPNLVKLHLNNRDICMGALTTTTPRPKPTKTVRTTTTKPPVTKKGAPAPTCGTRQVKQSAYITNGWEVRPGDYPWHAALFHKGSRSSSYKCGGTLINKQTVITAAHCLYSNGRQIIPEKVSIQLGKHNLNVFDSNTVEYQVFRLIIHPEYSPIDLQDDLALVRLETVVEFTQFIFPACLWKAEKKSLDNVIGKKGTVVGWGLTEDDGLAEILNAGTMPVVSFIDCLESDRDFFGPFLSDFNYCAGYRNGKTKSKFIEFGSNFMPSLGTSVCNGDSGGGMFFQENGLWTLRGLVSFSSVREDRDVCNPKNYVIFTDVAKYLDWIEKNI</sequence>
<dbReference type="SUPFAM" id="SSF50494">
    <property type="entry name" value="Trypsin-like serine proteases"/>
    <property type="match status" value="2"/>
</dbReference>
<dbReference type="PANTHER" id="PTHR24260:SF136">
    <property type="entry name" value="GH08193P-RELATED"/>
    <property type="match status" value="1"/>
</dbReference>
<dbReference type="InterPro" id="IPR009003">
    <property type="entry name" value="Peptidase_S1_PA"/>
</dbReference>
<feature type="domain" description="Peptidase S1" evidence="5">
    <location>
        <begin position="495"/>
        <end position="760"/>
    </location>
</feature>
<dbReference type="VEuPathDB" id="VectorBase:CSON004787"/>